<dbReference type="NCBIfam" id="NF040570">
    <property type="entry name" value="guided_TnpB"/>
    <property type="match status" value="1"/>
</dbReference>
<feature type="compositionally biased region" description="Basic residues" evidence="7">
    <location>
        <begin position="279"/>
        <end position="311"/>
    </location>
</feature>
<dbReference type="Pfam" id="PF12323">
    <property type="entry name" value="HTH_OrfB_IS605"/>
    <property type="match status" value="1"/>
</dbReference>
<keyword evidence="5" id="KW-0238">DNA-binding</keyword>
<dbReference type="EMBL" id="PXYW01000081">
    <property type="protein sequence ID" value="PSR30300.1"/>
    <property type="molecule type" value="Genomic_DNA"/>
</dbReference>
<name>A0A2T2X719_9FIRM</name>
<keyword evidence="2" id="KW-0815">Transposition</keyword>
<comment type="caution">
    <text evidence="11">The sequence shown here is derived from an EMBL/GenBank/DDBJ whole genome shotgun (WGS) entry which is preliminary data.</text>
</comment>
<reference evidence="11 12" key="1">
    <citation type="journal article" date="2014" name="BMC Genomics">
        <title>Comparison of environmental and isolate Sulfobacillus genomes reveals diverse carbon, sulfur, nitrogen, and hydrogen metabolisms.</title>
        <authorList>
            <person name="Justice N.B."/>
            <person name="Norman A."/>
            <person name="Brown C.T."/>
            <person name="Singh A."/>
            <person name="Thomas B.C."/>
            <person name="Banfield J.F."/>
        </authorList>
    </citation>
    <scope>NUCLEOTIDE SEQUENCE [LARGE SCALE GENOMIC DNA]</scope>
    <source>
        <strain evidence="11">AMDSBA4</strain>
    </source>
</reference>
<dbReference type="GO" id="GO:0003677">
    <property type="term" value="F:DNA binding"/>
    <property type="evidence" value="ECO:0007669"/>
    <property type="project" value="UniProtKB-KW"/>
</dbReference>
<dbReference type="AlphaFoldDB" id="A0A2T2X719"/>
<evidence type="ECO:0000259" key="8">
    <source>
        <dbReference type="Pfam" id="PF01385"/>
    </source>
</evidence>
<dbReference type="GO" id="GO:0006310">
    <property type="term" value="P:DNA recombination"/>
    <property type="evidence" value="ECO:0007669"/>
    <property type="project" value="UniProtKB-KW"/>
</dbReference>
<evidence type="ECO:0000256" key="5">
    <source>
        <dbReference type="ARBA" id="ARBA00023125"/>
    </source>
</evidence>
<sequence>MQPKCMDGMGGRYHCIVTHSSLMIYWSHEPAQGGGAVLTGYKFRLYPNPEQQQILLRWIGCQRLIYNAKVQEDRYYRRFQQRMVGTAGMEVPVDQQYSRFITDTTAFLKEVPSQILRNGAVKFRQAYSRFFQKLGGRPKLKKKSGRQSVWLTSELFQIIPFTDEVTGKIPGYQLYVGTAKFPVGIVPYVAHRPHALPASIHIAVEGGQWWLSFAAEDPDVTRPAQTVDAATEQIAENLRHLSADQLVERTLGGDRGVAKPLMTSNGQVFDLQPVQRTRIEKHRRQRKKWQRRASRRKKGSKNRQKAYRKAARYQQYERNVRQDYAHQTSHVLVVHDEYDLYVFEDLKIRNMTKRPKAQRDTTGRFLPNGAKAKAGLHRAILASAWGDVVSFTRYKALRQGKLVLTVPPHQTSQECAQCTFTSPDNRISQAEFVCQRCGHRDNADHNAAVVIAKRGIKKLLSGIPLNLGHKATRIFRKLGPERSEVTPGEISIRHSGPTAPAQQSMSQEPPGAIPETPTTTA</sequence>
<dbReference type="InterPro" id="IPR021027">
    <property type="entry name" value="Transposase_put_HTH"/>
</dbReference>
<keyword evidence="6" id="KW-0233">DNA recombination</keyword>
<comment type="similarity">
    <text evidence="1">In the C-terminal section; belongs to the transposase 35 family.</text>
</comment>
<gene>
    <name evidence="11" type="ORF">C7B46_18070</name>
</gene>
<dbReference type="InterPro" id="IPR001959">
    <property type="entry name" value="Transposase"/>
</dbReference>
<evidence type="ECO:0000313" key="11">
    <source>
        <dbReference type="EMBL" id="PSR30300.1"/>
    </source>
</evidence>
<evidence type="ECO:0000256" key="6">
    <source>
        <dbReference type="ARBA" id="ARBA00023172"/>
    </source>
</evidence>
<protein>
    <submittedName>
        <fullName evidence="11">Transposase</fullName>
    </submittedName>
</protein>
<keyword evidence="4" id="KW-0862">Zinc</keyword>
<accession>A0A2T2X719</accession>
<feature type="region of interest" description="Disordered" evidence="7">
    <location>
        <begin position="279"/>
        <end position="312"/>
    </location>
</feature>
<evidence type="ECO:0000313" key="12">
    <source>
        <dbReference type="Proteomes" id="UP000242972"/>
    </source>
</evidence>
<feature type="domain" description="Probable transposase IS891/IS1136/IS1341" evidence="8">
    <location>
        <begin position="278"/>
        <end position="353"/>
    </location>
</feature>
<evidence type="ECO:0000259" key="9">
    <source>
        <dbReference type="Pfam" id="PF07282"/>
    </source>
</evidence>
<dbReference type="GO" id="GO:0032196">
    <property type="term" value="P:transposition"/>
    <property type="evidence" value="ECO:0007669"/>
    <property type="project" value="UniProtKB-KW"/>
</dbReference>
<keyword evidence="3" id="KW-0479">Metal-binding</keyword>
<evidence type="ECO:0000259" key="10">
    <source>
        <dbReference type="Pfam" id="PF12323"/>
    </source>
</evidence>
<evidence type="ECO:0000256" key="3">
    <source>
        <dbReference type="ARBA" id="ARBA00022723"/>
    </source>
</evidence>
<evidence type="ECO:0000256" key="2">
    <source>
        <dbReference type="ARBA" id="ARBA00022578"/>
    </source>
</evidence>
<dbReference type="GO" id="GO:0046872">
    <property type="term" value="F:metal ion binding"/>
    <property type="evidence" value="ECO:0007669"/>
    <property type="project" value="UniProtKB-KW"/>
</dbReference>
<feature type="domain" description="Transposase putative helix-turn-helix" evidence="10">
    <location>
        <begin position="38"/>
        <end position="68"/>
    </location>
</feature>
<organism evidence="11 12">
    <name type="scientific">Sulfobacillus benefaciens</name>
    <dbReference type="NCBI Taxonomy" id="453960"/>
    <lineage>
        <taxon>Bacteria</taxon>
        <taxon>Bacillati</taxon>
        <taxon>Bacillota</taxon>
        <taxon>Clostridia</taxon>
        <taxon>Eubacteriales</taxon>
        <taxon>Clostridiales Family XVII. Incertae Sedis</taxon>
        <taxon>Sulfobacillus</taxon>
    </lineage>
</organism>
<dbReference type="Proteomes" id="UP000242972">
    <property type="component" value="Unassembled WGS sequence"/>
</dbReference>
<feature type="region of interest" description="Disordered" evidence="7">
    <location>
        <begin position="479"/>
        <end position="521"/>
    </location>
</feature>
<feature type="domain" description="Cas12f1-like TNB" evidence="9">
    <location>
        <begin position="385"/>
        <end position="451"/>
    </location>
</feature>
<dbReference type="Pfam" id="PF01385">
    <property type="entry name" value="OrfB_IS605"/>
    <property type="match status" value="1"/>
</dbReference>
<dbReference type="Pfam" id="PF07282">
    <property type="entry name" value="Cas12f1-like_TNB"/>
    <property type="match status" value="1"/>
</dbReference>
<evidence type="ECO:0000256" key="4">
    <source>
        <dbReference type="ARBA" id="ARBA00022833"/>
    </source>
</evidence>
<evidence type="ECO:0000256" key="7">
    <source>
        <dbReference type="SAM" id="MobiDB-lite"/>
    </source>
</evidence>
<dbReference type="InterPro" id="IPR010095">
    <property type="entry name" value="Cas12f1-like_TNB"/>
</dbReference>
<proteinExistence type="inferred from homology"/>
<evidence type="ECO:0000256" key="1">
    <source>
        <dbReference type="ARBA" id="ARBA00008761"/>
    </source>
</evidence>